<dbReference type="InterPro" id="IPR053021">
    <property type="entry name" value="Chloroplast_ADK"/>
</dbReference>
<dbReference type="InterPro" id="IPR018962">
    <property type="entry name" value="DUF1995"/>
</dbReference>
<sequence>MAVAARTPRTRLQPRASPRRTHVRGRCTPPSSPAPGGSAPTPGSSRLVDPSSPEESADEAAAAICRFVTNNGKTKSMLQVELYVPPIFRSDLDDWPGGIRQQFQVAAPMVERMLLEVRRVANGELDGRLTPEVIDNADAVGLWSSPKLLCVLHPTAETLNTIVERSQEPSCQVVILVNPQWTTRESQVISDFGIGPWRQRAEDFLSQFTTAFSQVERRVSGVTARVVRSYPERYVLIHEDAEIASFEDEPTLAEIKSALAESGVGDEAGGLFERLKGQFMFNANSLK</sequence>
<dbReference type="PANTHER" id="PTHR35509">
    <property type="entry name" value="DOMAIN PROTEIN, PUTATIVE (DUF1995)-RELATED"/>
    <property type="match status" value="1"/>
</dbReference>
<reference evidence="3" key="1">
    <citation type="submission" date="2020-10" db="EMBL/GenBank/DDBJ databases">
        <title>Unveiling of a novel bifunctional photoreceptor, Dualchrome1, isolated from a cosmopolitan green alga.</title>
        <authorList>
            <person name="Suzuki S."/>
            <person name="Kawachi M."/>
        </authorList>
    </citation>
    <scope>NUCLEOTIDE SEQUENCE</scope>
    <source>
        <strain evidence="3">NIES 2893</strain>
    </source>
</reference>
<proteinExistence type="predicted"/>
<evidence type="ECO:0000313" key="3">
    <source>
        <dbReference type="EMBL" id="GHP11321.1"/>
    </source>
</evidence>
<comment type="caution">
    <text evidence="3">The sequence shown here is derived from an EMBL/GenBank/DDBJ whole genome shotgun (WGS) entry which is preliminary data.</text>
</comment>
<organism evidence="3 4">
    <name type="scientific">Pycnococcus provasolii</name>
    <dbReference type="NCBI Taxonomy" id="41880"/>
    <lineage>
        <taxon>Eukaryota</taxon>
        <taxon>Viridiplantae</taxon>
        <taxon>Chlorophyta</taxon>
        <taxon>Pseudoscourfieldiophyceae</taxon>
        <taxon>Pseudoscourfieldiales</taxon>
        <taxon>Pycnococcaceae</taxon>
        <taxon>Pycnococcus</taxon>
    </lineage>
</organism>
<evidence type="ECO:0000259" key="2">
    <source>
        <dbReference type="Pfam" id="PF09353"/>
    </source>
</evidence>
<dbReference type="PANTHER" id="PTHR35509:SF4">
    <property type="entry name" value="DUF1995 DOMAIN-CONTAINING PROTEIN"/>
    <property type="match status" value="1"/>
</dbReference>
<dbReference type="OrthoDB" id="8026949at2759"/>
<dbReference type="AlphaFoldDB" id="A0A830I0S4"/>
<keyword evidence="4" id="KW-1185">Reference proteome</keyword>
<protein>
    <recommendedName>
        <fullName evidence="2">DUF1995 domain-containing protein</fullName>
    </recommendedName>
</protein>
<name>A0A830I0S4_9CHLO</name>
<accession>A0A830I0S4</accession>
<evidence type="ECO:0000313" key="4">
    <source>
        <dbReference type="Proteomes" id="UP000660262"/>
    </source>
</evidence>
<feature type="compositionally biased region" description="Low complexity" evidence="1">
    <location>
        <begin position="34"/>
        <end position="55"/>
    </location>
</feature>
<feature type="region of interest" description="Disordered" evidence="1">
    <location>
        <begin position="1"/>
        <end position="55"/>
    </location>
</feature>
<dbReference type="Pfam" id="PF09353">
    <property type="entry name" value="DUF1995"/>
    <property type="match status" value="1"/>
</dbReference>
<feature type="domain" description="DUF1995" evidence="2">
    <location>
        <begin position="50"/>
        <end position="256"/>
    </location>
</feature>
<dbReference type="Proteomes" id="UP000660262">
    <property type="component" value="Unassembled WGS sequence"/>
</dbReference>
<gene>
    <name evidence="3" type="ORF">PPROV_001004900</name>
</gene>
<dbReference type="EMBL" id="BNJQ01000034">
    <property type="protein sequence ID" value="GHP11321.1"/>
    <property type="molecule type" value="Genomic_DNA"/>
</dbReference>
<evidence type="ECO:0000256" key="1">
    <source>
        <dbReference type="SAM" id="MobiDB-lite"/>
    </source>
</evidence>